<dbReference type="VEuPathDB" id="VectorBase:CSON002923"/>
<evidence type="ECO:0000313" key="3">
    <source>
        <dbReference type="EMBL" id="SSX17684.1"/>
    </source>
</evidence>
<evidence type="ECO:0000259" key="2">
    <source>
        <dbReference type="Pfam" id="PF12624"/>
    </source>
</evidence>
<feature type="domain" description="Chorein N-terminal" evidence="2">
    <location>
        <begin position="5"/>
        <end position="223"/>
    </location>
</feature>
<dbReference type="PANTHER" id="PTHR12517:SF0">
    <property type="entry name" value="INTERMEMBRANE LIPID TRANSFER PROTEIN VPS13B"/>
    <property type="match status" value="1"/>
</dbReference>
<dbReference type="InterPro" id="IPR039782">
    <property type="entry name" value="VPS13B"/>
</dbReference>
<keyword evidence="1" id="KW-0813">Transport</keyword>
<organism evidence="3">
    <name type="scientific">Culicoides sonorensis</name>
    <name type="common">Biting midge</name>
    <dbReference type="NCBI Taxonomy" id="179676"/>
    <lineage>
        <taxon>Eukaryota</taxon>
        <taxon>Metazoa</taxon>
        <taxon>Ecdysozoa</taxon>
        <taxon>Arthropoda</taxon>
        <taxon>Hexapoda</taxon>
        <taxon>Insecta</taxon>
        <taxon>Pterygota</taxon>
        <taxon>Neoptera</taxon>
        <taxon>Endopterygota</taxon>
        <taxon>Diptera</taxon>
        <taxon>Nematocera</taxon>
        <taxon>Chironomoidea</taxon>
        <taxon>Ceratopogonidae</taxon>
        <taxon>Ceratopogoninae</taxon>
        <taxon>Culicoides</taxon>
        <taxon>Monoculicoides</taxon>
    </lineage>
</organism>
<evidence type="ECO:0000256" key="1">
    <source>
        <dbReference type="ARBA" id="ARBA00022448"/>
    </source>
</evidence>
<dbReference type="Pfam" id="PF12624">
    <property type="entry name" value="VPS13_N"/>
    <property type="match status" value="1"/>
</dbReference>
<gene>
    <name evidence="3" type="primary">CSON002923</name>
</gene>
<dbReference type="InterPro" id="IPR026854">
    <property type="entry name" value="VPS13_N"/>
</dbReference>
<reference evidence="3" key="1">
    <citation type="submission" date="2018-07" db="EMBL/GenBank/DDBJ databases">
        <authorList>
            <person name="Quirk P.G."/>
            <person name="Krulwich T.A."/>
        </authorList>
    </citation>
    <scope>NUCLEOTIDE SEQUENCE</scope>
</reference>
<proteinExistence type="predicted"/>
<dbReference type="PANTHER" id="PTHR12517">
    <property type="entry name" value="VACUOLAR PROTEIN SORTING-ASSOCIATED PROTEIN 13B"/>
    <property type="match status" value="1"/>
</dbReference>
<dbReference type="EMBL" id="UFQT01000014">
    <property type="protein sequence ID" value="SSX17684.1"/>
    <property type="molecule type" value="Genomic_DNA"/>
</dbReference>
<sequence length="3695" mass="422616">MFRIESYITPIIINYVEKYVKNFRPQDAQVSIFSGDVAFQNLDLRLSALEEDLDLPLKFISGHVHELSIHIPWVKLAYEPIVITINTIEFVVQLRDANDHPTTSSVKVQNIAQEPPPGYLASLVKKIVNNISIKCNNIILKYVEEEIVLSCNIQELTFSSADINWQTAFIDVSPMKFLVRKLLKINDLTVCLDKRNSMGKIEICLEPILYRCSLESRIVTKYNFSTREKTSLNRIDIFIKFMDMNISSDQLSMIRRLLDLLRVLPEMKSELDLAVQRIRSESQEPAESNEVKSEGFISWLWNQVPAIFTPEDEDFDQESTIDDEEHIIHFGIYIDIIKVMLKSQEIFNESGIGSVKKVKFTPFMNFEFNGVYVESFRIGKNWQNTQAGISSFKCNFLGDCPCKTFVTVTDPLYSTNTNIPSKYLKGSLFDPDSFENLGLQSKYIANWTSHMELKTESKLLERTGAIAVDMVNFNCNFMSTESNVSFGTTSDLAGLNRKNIIRIFVGPFVLKYCSDLVHRITLVKSYLEAYKFSPYLESKPQSSKNSSSYPTEKNFDSIQTITISIINPSFQFHMWDHLTQSKSDRRKVTKKEYEKLLLPFIEIAVCKINANIHYPLEMLQEKLANDLLFRRTAFDFDEIHGNIVFGGQSFPIAGIRECSLKLNQLIMPELLQNPETIRLNSDVIIKSLNISGNAAQFYLIYYIIESQVYLRSYDVLKTSLLVDIANQHLVKLTLIFNMIIAGYDRTKNYQILQLEIEKLDGYAEILTFGLQTHTIQWPLLQSKNVSKKNFMSFALQLPLNNTTDTHAPIMDLRIEPGGICIDSLFSRFLNYEYNKWAQPLYEPVNMSSKSDTAIVLDTPIRKKFSIDGKKRLQAIPSVHSSSDKEAATSIIEEDENISVNQKETNYIEILKHAVIQIDIGQTTVYFPSKCTTDSIFKEATNVREGVFKENDMLIFSFPKIIIISSVGQIPINTVKLPITIPTKYWSFGKLSFPWNIQLVHFAVSTVQNGYFYSFLQPNKTDVIININDQGPLSVDLHIDMKPIEINLIADQINLITKNLNQFLNLNLIKLLYNSPNPIQPQIDFSTSNHSQVSPEIKEFLSYAQTSWYSNFKSQDSKSDIQSETKTTSLPQKPNSSCSLSCYSYSLLVQFTVSRISLIAFNFDSATKCSNKLIVALEDMIISFNQRPNYHQLFLKITSAKAECFEKIQGSNEFIENKNLGFQFHSDGDVVKPKGTRDAAVLQLMITCADKVDVQTKWKVKIKPNLNSDAKFITEISLKFQQLEVFLDLELLEKFIETFKFDHVQSSDNENIQKTVSSVDDLPLFDFESKGIRIFLPVPANKTGCDVFILTISEIKMIEPENKINRIAVRPDIFHKAQQLGILDIYGTKVENRQYELVFLNISLCTGNWINIVDTLFEQQSVINHDNPALEWNQSRNPPSSKCEIDVKTIFSEFNFGIVYAPSIIFENVLVCQEAVELNCTKDMNISITLSQLILAINIGELFSQTMKTLYPKPKPDIFVLNEETLEYVGVSSNLFKSFPASPKLNRNNSVNSTAFTKKDSEQVFSNSRRVLSKRTKSLIQIEKRSINDSGIESLGANFEKNKLKQKISKLKKQSQIKEIVLMPYEVYFNGGIFIINLYDNDDMVPETSKTYPLLSFFLDRPNIFIKQTNYDKVFKFSLLDFKIDLGVASSIKKNVRTYITVFETRPGESDHTGAFFPFFELKHVSRITRLDDISIKIGKPVKLSFSHKTLDKLLQIKHLVCSNMKCTKARDTPIIPVPVKKENAFTQAKNYVRGINNINLTTTQIYIEISEVNSYDFQLTCAKVKASLNLIERIERISILTKFHSFILTANGETILHPFTLISELTVSHESWKKEPLVMFFSKSNYLQFDLHFPHQKQFLVMKQAFEIILNQYEEKQQANNDSTSHPLYVPEHQEKFIQVVPLKLYSPIHNIKNRQENYEDDLRAGAFQFIDTNSTAELPLPYQIQIYSNSDTSLICWRYPQPRCLSQVKLFPIPIQFNNPTILECKLEYYNSIREIFMVLRNFVLSDLETVNVDIPSRKVCSSIWRITVVQKILKVELDESDEDSDFTERNNYTINDILSQNSFNINFQSNSNFNPKLFVGCLRVDSFYNPTNISTADLVFDFANLQVNIMGCMRKGGHIPKIVKGLKLEGGLIPPHKCISLNISSLLCHASIYENFNVNIDAETELACDIIDYTFMNYTSLIENFKTRLYIEWSIEETKVNIITNTLHIKYGQSVAHALSVLNRIYGVNHDIIEKQQHVTDLILMSRYIICNTTSTDVYFGQFGTSDIHLLSAGSFHLYSLHIENKSDNQIFIRLNDNNILQPINIDVEGIHKRIIGNYIVIVSIQNVSSFQKKIVIAGHVEFYNKTSNTFSIQYKIYTNRIDTTHNSSITELTVDEESNASAIGSIDEFAQESIRIKFSSVTKKSWSGEIPLKETGKNNKPWMVKVPAANNVKEANFWVRIIRENIEEFRVSKHFCPQRVLVIIWPIYSLKSNLTVHTSAYEAAYNQNYSIFGRGEIKEMQMPGAYEDDHELTFKMDFKSVYEEDKRSALLSYKLIDTQEFFNIPSNLKSIENTIKLLRNENPVSWPCKREEELRWNRGNSYQGSTLPIYKFGPTQELSCSLMLTISPWALFINSTSVSIRLKSHEGNESCLIEPNNIVMPFTVESLFEFEVKLHTIEWTRGGLLHINNNFKLGHDSFLIPEEGMVAIVVRKNLLVANFILHSLYEDNMRVFILTTGHVVVNYTDYDLKFWSFAIQTNEKGNGLIYNEHLNDNLYTTEKTSPKALNPKGTPITLFSCLVSQKTKYRMTSTYNYYIVFYTENPEFYSCPLLLNRKIKKKSFSILCDNTYIPLVASIQRYQEQYYISIFKDEDPILAIENLTDFHIFVAQAETLNTNKISTPVNDCESYDNFKWYQQVPSKKTVYYTPPIIDETFPEIENVEYGLIFACVRSTFDLTWSKTVKIDENKEVFLEIPLYGDIKVSINVDGKTIKVLLDYIRQDSEFSAKDIRARLLNPPSLISSNNYGLDTPLEKQKNSFIRAKTNNRKQTSNFLNCLKVVTCVEGIYITLVNNSDKKTKRRREILLLNLDDVTLRTCSLTREIQITFDNFQADNQLYTNGDFDFPVILSSQQNFTSHSKKLSVYELDQSIQQQSSDTFFGDIRIEFYEHNYEGIKGVEIRIKPLRAYIEDSYMMELVDYISDCFGGNALYEVESSFEKDKCPNDRVLIPREVQQTACTDVKTIRLKVIRIYPLKVLLSVHTCLRMYIALDHSPLDFSMFELWDINTLSENLAGSVSMHYLSGAIFGAGWVVGSLEILGSPSGLLRNVSSGVRDFVSMPVQGLLNGPWGFFVGITQGSTSLLKNFTAGTLNSVTKLAASLARNLDRLTLDTEHLQRTDAIRRSRPQGVTEGFTQGLTGLGISLLGALGGLAHHPMQANSPVQVVTGIGKGLVGAVAKPISGAAELLALTGQGVLQSVGFNSLPIPRSLQSSFQMSVETHTTKYHWKQLSVDFPNQSALFACFGTMRLQESLRGIQIVLMKSAIVVFDASYLTKIYTYNLSEISVSIKKEDATHVIITKEKITDEPEFHDEYHVSSRTIQYVQQSQGLNSLPNWCSFDNNLNRNFDDENLEHQSSNKSKDFQVSIFLSESHASHLVTYVTLLKQFTDPSKNQYSPYN</sequence>
<name>A0A336LI17_CULSO</name>
<dbReference type="OMA" id="SFYMPRI"/>
<accession>A0A336LI17</accession>
<protein>
    <submittedName>
        <fullName evidence="3">CSON002923 protein</fullName>
    </submittedName>
</protein>